<dbReference type="EMBL" id="CACTIH010007734">
    <property type="protein sequence ID" value="CAA3017748.1"/>
    <property type="molecule type" value="Genomic_DNA"/>
</dbReference>
<dbReference type="PANTHER" id="PTHR47926">
    <property type="entry name" value="PENTATRICOPEPTIDE REPEAT-CONTAINING PROTEIN"/>
    <property type="match status" value="1"/>
</dbReference>
<evidence type="ECO:0000256" key="1">
    <source>
        <dbReference type="ARBA" id="ARBA00022737"/>
    </source>
</evidence>
<evidence type="ECO:0000256" key="2">
    <source>
        <dbReference type="PROSITE-ProRule" id="PRU00708"/>
    </source>
</evidence>
<keyword evidence="1" id="KW-0677">Repeat</keyword>
<dbReference type="PANTHER" id="PTHR47926:SF398">
    <property type="entry name" value="PENTATRICOPEPTIDE REPEAT-CONTAINING PROTEIN"/>
    <property type="match status" value="1"/>
</dbReference>
<feature type="repeat" description="PPR" evidence="2">
    <location>
        <begin position="5"/>
        <end position="35"/>
    </location>
</feature>
<dbReference type="PROSITE" id="PS51375">
    <property type="entry name" value="PPR"/>
    <property type="match status" value="1"/>
</dbReference>
<dbReference type="GO" id="GO:0009451">
    <property type="term" value="P:RNA modification"/>
    <property type="evidence" value="ECO:0007669"/>
    <property type="project" value="InterPro"/>
</dbReference>
<dbReference type="Pfam" id="PF13041">
    <property type="entry name" value="PPR_2"/>
    <property type="match status" value="1"/>
</dbReference>
<dbReference type="InterPro" id="IPR011990">
    <property type="entry name" value="TPR-like_helical_dom_sf"/>
</dbReference>
<accession>A0A8S0ULF8</accession>
<evidence type="ECO:0000313" key="4">
    <source>
        <dbReference type="Proteomes" id="UP000594638"/>
    </source>
</evidence>
<dbReference type="InterPro" id="IPR046960">
    <property type="entry name" value="PPR_At4g14850-like_plant"/>
</dbReference>
<dbReference type="Gene3D" id="1.25.40.10">
    <property type="entry name" value="Tetratricopeptide repeat domain"/>
    <property type="match status" value="2"/>
</dbReference>
<dbReference type="Proteomes" id="UP000594638">
    <property type="component" value="Unassembled WGS sequence"/>
</dbReference>
<gene>
    <name evidence="3" type="ORF">OLEA9_A097205</name>
</gene>
<sequence>MPGRNLICWNALIGGYSHRGHADMALQLFKEMTNCEETQAVVPSYVTFVSVLTACSRGGMVKVFDSMRRKYGIETGAEHYACVVDMLGQAGLVECANEFIREMPIDPSVSVWGGSFKGL</sequence>
<dbReference type="InterPro" id="IPR002885">
    <property type="entry name" value="PPR_rpt"/>
</dbReference>
<dbReference type="NCBIfam" id="TIGR00756">
    <property type="entry name" value="PPR"/>
    <property type="match status" value="1"/>
</dbReference>
<keyword evidence="4" id="KW-1185">Reference proteome</keyword>
<dbReference type="GO" id="GO:0003723">
    <property type="term" value="F:RNA binding"/>
    <property type="evidence" value="ECO:0007669"/>
    <property type="project" value="InterPro"/>
</dbReference>
<protein>
    <submittedName>
        <fullName evidence="3">Pentatricopeptide repeat-containing At4g14850</fullName>
    </submittedName>
</protein>
<dbReference type="AlphaFoldDB" id="A0A8S0ULF8"/>
<reference evidence="3 4" key="1">
    <citation type="submission" date="2019-12" db="EMBL/GenBank/DDBJ databases">
        <authorList>
            <person name="Alioto T."/>
            <person name="Alioto T."/>
            <person name="Gomez Garrido J."/>
        </authorList>
    </citation>
    <scope>NUCLEOTIDE SEQUENCE [LARGE SCALE GENOMIC DNA]</scope>
</reference>
<comment type="caution">
    <text evidence="3">The sequence shown here is derived from an EMBL/GenBank/DDBJ whole genome shotgun (WGS) entry which is preliminary data.</text>
</comment>
<dbReference type="Gramene" id="OE9A097205T1">
    <property type="protein sequence ID" value="OE9A097205C1"/>
    <property type="gene ID" value="OE9A097205"/>
</dbReference>
<name>A0A8S0ULF8_OLEEU</name>
<proteinExistence type="predicted"/>
<evidence type="ECO:0000313" key="3">
    <source>
        <dbReference type="EMBL" id="CAA3017748.1"/>
    </source>
</evidence>
<dbReference type="Pfam" id="PF01535">
    <property type="entry name" value="PPR"/>
    <property type="match status" value="1"/>
</dbReference>
<dbReference type="OrthoDB" id="185373at2759"/>
<organism evidence="3 4">
    <name type="scientific">Olea europaea subsp. europaea</name>
    <dbReference type="NCBI Taxonomy" id="158383"/>
    <lineage>
        <taxon>Eukaryota</taxon>
        <taxon>Viridiplantae</taxon>
        <taxon>Streptophyta</taxon>
        <taxon>Embryophyta</taxon>
        <taxon>Tracheophyta</taxon>
        <taxon>Spermatophyta</taxon>
        <taxon>Magnoliopsida</taxon>
        <taxon>eudicotyledons</taxon>
        <taxon>Gunneridae</taxon>
        <taxon>Pentapetalae</taxon>
        <taxon>asterids</taxon>
        <taxon>lamiids</taxon>
        <taxon>Lamiales</taxon>
        <taxon>Oleaceae</taxon>
        <taxon>Oleeae</taxon>
        <taxon>Olea</taxon>
    </lineage>
</organism>